<proteinExistence type="predicted"/>
<evidence type="ECO:0000313" key="1">
    <source>
        <dbReference type="EMBL" id="CAG8468684.1"/>
    </source>
</evidence>
<comment type="caution">
    <text evidence="1">The sequence shown here is derived from an EMBL/GenBank/DDBJ whole genome shotgun (WGS) entry which is preliminary data.</text>
</comment>
<gene>
    <name evidence="1" type="ORF">ACOLOM_LOCUS1493</name>
</gene>
<keyword evidence="2" id="KW-1185">Reference proteome</keyword>
<dbReference type="EMBL" id="CAJVPT010001772">
    <property type="protein sequence ID" value="CAG8468684.1"/>
    <property type="molecule type" value="Genomic_DNA"/>
</dbReference>
<dbReference type="Proteomes" id="UP000789525">
    <property type="component" value="Unassembled WGS sequence"/>
</dbReference>
<reference evidence="1" key="1">
    <citation type="submission" date="2021-06" db="EMBL/GenBank/DDBJ databases">
        <authorList>
            <person name="Kallberg Y."/>
            <person name="Tangrot J."/>
            <person name="Rosling A."/>
        </authorList>
    </citation>
    <scope>NUCLEOTIDE SEQUENCE</scope>
    <source>
        <strain evidence="1">CL356</strain>
    </source>
</reference>
<protein>
    <submittedName>
        <fullName evidence="1">6244_t:CDS:1</fullName>
    </submittedName>
</protein>
<evidence type="ECO:0000313" key="2">
    <source>
        <dbReference type="Proteomes" id="UP000789525"/>
    </source>
</evidence>
<accession>A0ACA9KGA9</accession>
<name>A0ACA9KGA9_9GLOM</name>
<sequence length="216" mass="24419">MTTDSTSNITYLSIGISQGSAGNMGHRLPIAERFYKDFRCNVILLSYRGYGHSEGTPSEKGIRMDTQAILDYIKQDPSLKDTKLIIYGQSLGGSEICIKQGRTDGHKLINTIELPIQQRIISHVAPKFRYISFICSEIWPSDKSIVRIKSIPILFISGTKDEIIPPRQMRTLYELAATTGRKEWKEVIGGSHYDTVTKPEYFEIIGEFLRKENLGV</sequence>
<organism evidence="1 2">
    <name type="scientific">Acaulospora colombiana</name>
    <dbReference type="NCBI Taxonomy" id="27376"/>
    <lineage>
        <taxon>Eukaryota</taxon>
        <taxon>Fungi</taxon>
        <taxon>Fungi incertae sedis</taxon>
        <taxon>Mucoromycota</taxon>
        <taxon>Glomeromycotina</taxon>
        <taxon>Glomeromycetes</taxon>
        <taxon>Diversisporales</taxon>
        <taxon>Acaulosporaceae</taxon>
        <taxon>Acaulospora</taxon>
    </lineage>
</organism>